<proteinExistence type="predicted"/>
<name>A0A1D6GJ55_MAIZE</name>
<gene>
    <name evidence="1" type="ORF">ZEAMMB73_Zm00001d013421</name>
</gene>
<protein>
    <submittedName>
        <fullName evidence="1">Protein POLLEN DEFECTIVE IN GUIDANCE 1</fullName>
    </submittedName>
</protein>
<reference evidence="1" key="1">
    <citation type="submission" date="2015-12" db="EMBL/GenBank/DDBJ databases">
        <title>Update maize B73 reference genome by single molecule sequencing technologies.</title>
        <authorList>
            <consortium name="Maize Genome Sequencing Project"/>
            <person name="Ware D."/>
        </authorList>
    </citation>
    <scope>NUCLEOTIDE SEQUENCE</scope>
    <source>
        <tissue evidence="1">Seedling</tissue>
    </source>
</reference>
<sequence>MFVAFTIINFRGARNHQHYLLFYIISFPDALLVCSCVFSTIDFLPALFLQGHSFPFSPSLVDILDHVIIYPMYL</sequence>
<accession>A0A1D6GJ55</accession>
<dbReference type="EMBL" id="CM000781">
    <property type="protein sequence ID" value="AQK63432.1"/>
    <property type="molecule type" value="Genomic_DNA"/>
</dbReference>
<organism evidence="1">
    <name type="scientific">Zea mays</name>
    <name type="common">Maize</name>
    <dbReference type="NCBI Taxonomy" id="4577"/>
    <lineage>
        <taxon>Eukaryota</taxon>
        <taxon>Viridiplantae</taxon>
        <taxon>Streptophyta</taxon>
        <taxon>Embryophyta</taxon>
        <taxon>Tracheophyta</taxon>
        <taxon>Spermatophyta</taxon>
        <taxon>Magnoliopsida</taxon>
        <taxon>Liliopsida</taxon>
        <taxon>Poales</taxon>
        <taxon>Poaceae</taxon>
        <taxon>PACMAD clade</taxon>
        <taxon>Panicoideae</taxon>
        <taxon>Andropogonodae</taxon>
        <taxon>Andropogoneae</taxon>
        <taxon>Tripsacinae</taxon>
        <taxon>Zea</taxon>
    </lineage>
</organism>
<dbReference type="AlphaFoldDB" id="A0A1D6GJ55"/>
<evidence type="ECO:0000313" key="1">
    <source>
        <dbReference type="EMBL" id="AQK63432.1"/>
    </source>
</evidence>